<reference evidence="1" key="2">
    <citation type="journal article" date="2015" name="Data Brief">
        <title>Shoot transcriptome of the giant reed, Arundo donax.</title>
        <authorList>
            <person name="Barrero R.A."/>
            <person name="Guerrero F.D."/>
            <person name="Moolhuijzen P."/>
            <person name="Goolsby J.A."/>
            <person name="Tidwell J."/>
            <person name="Bellgard S.E."/>
            <person name="Bellgard M.I."/>
        </authorList>
    </citation>
    <scope>NUCLEOTIDE SEQUENCE</scope>
    <source>
        <tissue evidence="1">Shoot tissue taken approximately 20 cm above the soil surface</tissue>
    </source>
</reference>
<evidence type="ECO:0000313" key="1">
    <source>
        <dbReference type="EMBL" id="JAE17681.1"/>
    </source>
</evidence>
<proteinExistence type="predicted"/>
<accession>A0A0A9G572</accession>
<dbReference type="AlphaFoldDB" id="A0A0A9G572"/>
<dbReference type="EMBL" id="GBRH01180215">
    <property type="protein sequence ID" value="JAE17681.1"/>
    <property type="molecule type" value="Transcribed_RNA"/>
</dbReference>
<organism evidence="1">
    <name type="scientific">Arundo donax</name>
    <name type="common">Giant reed</name>
    <name type="synonym">Donax arundinaceus</name>
    <dbReference type="NCBI Taxonomy" id="35708"/>
    <lineage>
        <taxon>Eukaryota</taxon>
        <taxon>Viridiplantae</taxon>
        <taxon>Streptophyta</taxon>
        <taxon>Embryophyta</taxon>
        <taxon>Tracheophyta</taxon>
        <taxon>Spermatophyta</taxon>
        <taxon>Magnoliopsida</taxon>
        <taxon>Liliopsida</taxon>
        <taxon>Poales</taxon>
        <taxon>Poaceae</taxon>
        <taxon>PACMAD clade</taxon>
        <taxon>Arundinoideae</taxon>
        <taxon>Arundineae</taxon>
        <taxon>Arundo</taxon>
    </lineage>
</organism>
<sequence length="18" mass="2153">MMPNLAHEYSLHFKCMTV</sequence>
<name>A0A0A9G572_ARUDO</name>
<protein>
    <submittedName>
        <fullName evidence="1">Uncharacterized protein</fullName>
    </submittedName>
</protein>
<reference evidence="1" key="1">
    <citation type="submission" date="2014-09" db="EMBL/GenBank/DDBJ databases">
        <authorList>
            <person name="Magalhaes I.L.F."/>
            <person name="Oliveira U."/>
            <person name="Santos F.R."/>
            <person name="Vidigal T.H.D.A."/>
            <person name="Brescovit A.D."/>
            <person name="Santos A.J."/>
        </authorList>
    </citation>
    <scope>NUCLEOTIDE SEQUENCE</scope>
    <source>
        <tissue evidence="1">Shoot tissue taken approximately 20 cm above the soil surface</tissue>
    </source>
</reference>